<protein>
    <recommendedName>
        <fullName evidence="6">RING-type domain-containing protein</fullName>
    </recommendedName>
</protein>
<dbReference type="InParanoid" id="E3M564"/>
<evidence type="ECO:0000259" key="6">
    <source>
        <dbReference type="PROSITE" id="PS50089"/>
    </source>
</evidence>
<evidence type="ECO:0000256" key="1">
    <source>
        <dbReference type="ARBA" id="ARBA00022771"/>
    </source>
</evidence>
<organism evidence="8">
    <name type="scientific">Caenorhabditis remanei</name>
    <name type="common">Caenorhabditis vulgaris</name>
    <dbReference type="NCBI Taxonomy" id="31234"/>
    <lineage>
        <taxon>Eukaryota</taxon>
        <taxon>Metazoa</taxon>
        <taxon>Ecdysozoa</taxon>
        <taxon>Nematoda</taxon>
        <taxon>Chromadorea</taxon>
        <taxon>Rhabditida</taxon>
        <taxon>Rhabditina</taxon>
        <taxon>Rhabditomorpha</taxon>
        <taxon>Rhabditoidea</taxon>
        <taxon>Rhabditidae</taxon>
        <taxon>Peloderinae</taxon>
        <taxon>Caenorhabditis</taxon>
    </lineage>
</organism>
<dbReference type="InterPro" id="IPR001841">
    <property type="entry name" value="Znf_RING"/>
</dbReference>
<keyword evidence="1 3" id="KW-0479">Metal-binding</keyword>
<evidence type="ECO:0000256" key="2">
    <source>
        <dbReference type="ARBA" id="ARBA00022833"/>
    </source>
</evidence>
<evidence type="ECO:0000313" key="8">
    <source>
        <dbReference type="Proteomes" id="UP000008281"/>
    </source>
</evidence>
<evidence type="ECO:0000256" key="4">
    <source>
        <dbReference type="SAM" id="Coils"/>
    </source>
</evidence>
<keyword evidence="8" id="KW-1185">Reference proteome</keyword>
<reference evidence="7" key="1">
    <citation type="submission" date="2007-07" db="EMBL/GenBank/DDBJ databases">
        <title>PCAP assembly of the Caenorhabditis remanei genome.</title>
        <authorList>
            <consortium name="The Caenorhabditis remanei Sequencing Consortium"/>
            <person name="Wilson R.K."/>
        </authorList>
    </citation>
    <scope>NUCLEOTIDE SEQUENCE [LARGE SCALE GENOMIC DNA]</scope>
    <source>
        <strain evidence="7">PB4641</strain>
    </source>
</reference>
<evidence type="ECO:0000256" key="3">
    <source>
        <dbReference type="PROSITE-ProRule" id="PRU00175"/>
    </source>
</evidence>
<dbReference type="HOGENOM" id="CLU_674828_0_0_1"/>
<feature type="compositionally biased region" description="Polar residues" evidence="5">
    <location>
        <begin position="56"/>
        <end position="74"/>
    </location>
</feature>
<keyword evidence="1 3" id="KW-0863">Zinc-finger</keyword>
<feature type="domain" description="RING-type" evidence="6">
    <location>
        <begin position="353"/>
        <end position="396"/>
    </location>
</feature>
<dbReference type="PROSITE" id="PS50089">
    <property type="entry name" value="ZF_RING_2"/>
    <property type="match status" value="1"/>
</dbReference>
<dbReference type="EMBL" id="DS268425">
    <property type="protein sequence ID" value="EFO92131.1"/>
    <property type="molecule type" value="Genomic_DNA"/>
</dbReference>
<feature type="compositionally biased region" description="Polar residues" evidence="5">
    <location>
        <begin position="244"/>
        <end position="267"/>
    </location>
</feature>
<dbReference type="SUPFAM" id="SSF57850">
    <property type="entry name" value="RING/U-box"/>
    <property type="match status" value="1"/>
</dbReference>
<dbReference type="AlphaFoldDB" id="E3M564"/>
<accession>E3M564</accession>
<dbReference type="InterPro" id="IPR013083">
    <property type="entry name" value="Znf_RING/FYVE/PHD"/>
</dbReference>
<dbReference type="Gene3D" id="3.30.40.10">
    <property type="entry name" value="Zinc/RING finger domain, C3HC4 (zinc finger)"/>
    <property type="match status" value="1"/>
</dbReference>
<keyword evidence="2" id="KW-0862">Zinc</keyword>
<feature type="region of interest" description="Disordered" evidence="5">
    <location>
        <begin position="44"/>
        <end position="74"/>
    </location>
</feature>
<evidence type="ECO:0000313" key="7">
    <source>
        <dbReference type="EMBL" id="EFO92131.1"/>
    </source>
</evidence>
<evidence type="ECO:0000256" key="5">
    <source>
        <dbReference type="SAM" id="MobiDB-lite"/>
    </source>
</evidence>
<proteinExistence type="predicted"/>
<dbReference type="OMA" id="MSNEMES"/>
<dbReference type="eggNOG" id="KOG0800">
    <property type="taxonomic scope" value="Eukaryota"/>
</dbReference>
<dbReference type="Pfam" id="PF13639">
    <property type="entry name" value="zf-RING_2"/>
    <property type="match status" value="1"/>
</dbReference>
<gene>
    <name evidence="7" type="ORF">CRE_10852</name>
</gene>
<dbReference type="Proteomes" id="UP000008281">
    <property type="component" value="Unassembled WGS sequence"/>
</dbReference>
<feature type="region of interest" description="Disordered" evidence="5">
    <location>
        <begin position="244"/>
        <end position="274"/>
    </location>
</feature>
<keyword evidence="4" id="KW-0175">Coiled coil</keyword>
<sequence>MECGSTIDVGEFEDILEEFDVNKELITLINDPFYTAFRKLQKQSERESDTIPKHSGNFQTSEPSNPEASSQYPSNLSIDTTDYRAKFLNANEHNLRAQKERDLAVKKAARFEEKAKKYDELEVKFKEMKKEKEQLERKIATQVKHSEENSRLRAKIASRQDIEKQLRASRNEHQQKAESLLEENTRLMKQSEEDNIKVVEMKKKLEEAKGKTREVNKDLRKTNNGIMKINKDRNRKIEILESRLSTAMRQSTPVKSPSSDTPGSSEANGIGEKLQSVSEDDELIDLAKFELIRLEGIVRIYEETLSMNILILQKTRDVSQLLPMHHPCLSPEFMKKYSDLMIGLTTEVPDTDCLICHEYRESHEKTIECETTCHKVYHLKCASEWFKQQQTCPHCRSRMLDDEEYLAL</sequence>
<dbReference type="GO" id="GO:0008270">
    <property type="term" value="F:zinc ion binding"/>
    <property type="evidence" value="ECO:0007669"/>
    <property type="project" value="UniProtKB-KW"/>
</dbReference>
<dbReference type="OrthoDB" id="301470at2759"/>
<name>E3M564_CAERE</name>
<feature type="coiled-coil region" evidence="4">
    <location>
        <begin position="111"/>
        <end position="222"/>
    </location>
</feature>